<name>A0ABS2N530_9BACI</name>
<gene>
    <name evidence="7" type="ORF">JOC48_003707</name>
</gene>
<dbReference type="Pfam" id="PF01943">
    <property type="entry name" value="Polysacc_synt"/>
    <property type="match status" value="1"/>
</dbReference>
<evidence type="ECO:0000256" key="3">
    <source>
        <dbReference type="ARBA" id="ARBA00022692"/>
    </source>
</evidence>
<dbReference type="PANTHER" id="PTHR30250:SF29">
    <property type="entry name" value="POLYSACCHARIDE BIOSYNTHESIS PROTEIN C-TERMINAL DOMAIN-CONTAINING PROTEIN"/>
    <property type="match status" value="1"/>
</dbReference>
<evidence type="ECO:0000313" key="8">
    <source>
        <dbReference type="Proteomes" id="UP001296943"/>
    </source>
</evidence>
<accession>A0ABS2N530</accession>
<evidence type="ECO:0000256" key="1">
    <source>
        <dbReference type="ARBA" id="ARBA00004651"/>
    </source>
</evidence>
<reference evidence="7 8" key="1">
    <citation type="submission" date="2021-01" db="EMBL/GenBank/DDBJ databases">
        <title>Genomic Encyclopedia of Type Strains, Phase IV (KMG-IV): sequencing the most valuable type-strain genomes for metagenomic binning, comparative biology and taxonomic classification.</title>
        <authorList>
            <person name="Goeker M."/>
        </authorList>
    </citation>
    <scope>NUCLEOTIDE SEQUENCE [LARGE SCALE GENOMIC DNA]</scope>
    <source>
        <strain evidence="7 8">DSM 23711</strain>
    </source>
</reference>
<sequence>MDNHSTKQLFKGAMLLTLAGLLSKILSAGYRIPLQNITGDLGFYIYQQVYPFLGFAMVLSLYGFPTAISKLVSDQREQGRDLSFAPVFSLLIIINVTFFLIMYINSSYIARWMGDQQLKTPLQTASFIFLIVPFTSMIRGVFQGLNNMKPTAISQVVEQFIRVSIILMTATVFIRQGKDLYVVGSGAALGSILGSIVAFIVLVYLWYKIRPIKKRALKIRWTPYVRIFLVYGFFMSMNHLILLLLQLADAFTLIPSLMNYGFNNIEAKQWKGVFDRGQPLIQLGTVVGSSLALALVPSLTRKRLEKYPELLQSHIQSSLKLSLLLSVGAAIGLVGLFSHINVLLFQNDYGSASLQVLMIAVVFSSLVITSATILQGLGYIKITAITIAIGVFLKWMLNSWLTSNYGITGSAGASVISLVAILFLNVVWLKRVLVKNRLLVLPLSSFSLAIGGLVIWLYFVNNYLFDWLMITTRVGYLFFVLLAILGGATIYIILFIRLNGFNKDELYALPCGEWLSAQVKRRKQ</sequence>
<feature type="transmembrane region" description="Helical" evidence="6">
    <location>
        <begin position="438"/>
        <end position="459"/>
    </location>
</feature>
<comment type="caution">
    <text evidence="7">The sequence shown here is derived from an EMBL/GenBank/DDBJ whole genome shotgun (WGS) entry which is preliminary data.</text>
</comment>
<dbReference type="PANTHER" id="PTHR30250">
    <property type="entry name" value="PST FAMILY PREDICTED COLANIC ACID TRANSPORTER"/>
    <property type="match status" value="1"/>
</dbReference>
<dbReference type="InterPro" id="IPR024923">
    <property type="entry name" value="PG_synth_SpoVB"/>
</dbReference>
<feature type="transmembrane region" description="Helical" evidence="6">
    <location>
        <begin position="180"/>
        <end position="207"/>
    </location>
</feature>
<feature type="transmembrane region" description="Helical" evidence="6">
    <location>
        <begin position="378"/>
        <end position="397"/>
    </location>
</feature>
<proteinExistence type="predicted"/>
<feature type="transmembrane region" description="Helical" evidence="6">
    <location>
        <begin position="228"/>
        <end position="248"/>
    </location>
</feature>
<evidence type="ECO:0000313" key="7">
    <source>
        <dbReference type="EMBL" id="MBM7573158.1"/>
    </source>
</evidence>
<feature type="transmembrane region" description="Helical" evidence="6">
    <location>
        <begin position="474"/>
        <end position="496"/>
    </location>
</feature>
<keyword evidence="8" id="KW-1185">Reference proteome</keyword>
<dbReference type="Proteomes" id="UP001296943">
    <property type="component" value="Unassembled WGS sequence"/>
</dbReference>
<feature type="transmembrane region" description="Helical" evidence="6">
    <location>
        <begin position="43"/>
        <end position="64"/>
    </location>
</feature>
<keyword evidence="4 6" id="KW-1133">Transmembrane helix</keyword>
<evidence type="ECO:0000256" key="4">
    <source>
        <dbReference type="ARBA" id="ARBA00022989"/>
    </source>
</evidence>
<feature type="transmembrane region" description="Helical" evidence="6">
    <location>
        <begin position="84"/>
        <end position="104"/>
    </location>
</feature>
<feature type="transmembrane region" description="Helical" evidence="6">
    <location>
        <begin position="352"/>
        <end position="371"/>
    </location>
</feature>
<evidence type="ECO:0000256" key="6">
    <source>
        <dbReference type="SAM" id="Phobius"/>
    </source>
</evidence>
<dbReference type="InterPro" id="IPR050833">
    <property type="entry name" value="Poly_Biosynth_Transport"/>
</dbReference>
<dbReference type="InterPro" id="IPR002797">
    <property type="entry name" value="Polysacc_synth"/>
</dbReference>
<keyword evidence="3 6" id="KW-0812">Transmembrane</keyword>
<feature type="transmembrane region" description="Helical" evidence="6">
    <location>
        <begin position="321"/>
        <end position="340"/>
    </location>
</feature>
<feature type="transmembrane region" description="Helical" evidence="6">
    <location>
        <begin position="154"/>
        <end position="174"/>
    </location>
</feature>
<comment type="subcellular location">
    <subcellularLocation>
        <location evidence="1">Cell membrane</location>
        <topology evidence="1">Multi-pass membrane protein</topology>
    </subcellularLocation>
</comment>
<evidence type="ECO:0000256" key="5">
    <source>
        <dbReference type="ARBA" id="ARBA00023136"/>
    </source>
</evidence>
<dbReference type="EMBL" id="JAFBDR010000027">
    <property type="protein sequence ID" value="MBM7573158.1"/>
    <property type="molecule type" value="Genomic_DNA"/>
</dbReference>
<dbReference type="PIRSF" id="PIRSF038958">
    <property type="entry name" value="PG_synth_SpoVB"/>
    <property type="match status" value="1"/>
</dbReference>
<feature type="transmembrane region" description="Helical" evidence="6">
    <location>
        <begin position="124"/>
        <end position="142"/>
    </location>
</feature>
<feature type="transmembrane region" description="Helical" evidence="6">
    <location>
        <begin position="403"/>
        <end position="426"/>
    </location>
</feature>
<keyword evidence="5 6" id="KW-0472">Membrane</keyword>
<organism evidence="7 8">
    <name type="scientific">Aquibacillus albus</name>
    <dbReference type="NCBI Taxonomy" id="1168171"/>
    <lineage>
        <taxon>Bacteria</taxon>
        <taxon>Bacillati</taxon>
        <taxon>Bacillota</taxon>
        <taxon>Bacilli</taxon>
        <taxon>Bacillales</taxon>
        <taxon>Bacillaceae</taxon>
        <taxon>Aquibacillus</taxon>
    </lineage>
</organism>
<feature type="transmembrane region" description="Helical" evidence="6">
    <location>
        <begin position="280"/>
        <end position="300"/>
    </location>
</feature>
<keyword evidence="2" id="KW-1003">Cell membrane</keyword>
<dbReference type="CDD" id="cd13124">
    <property type="entry name" value="MATE_SpoVB_like"/>
    <property type="match status" value="1"/>
</dbReference>
<evidence type="ECO:0000256" key="2">
    <source>
        <dbReference type="ARBA" id="ARBA00022475"/>
    </source>
</evidence>
<protein>
    <submittedName>
        <fullName evidence="7">PST family polysaccharide transporter</fullName>
    </submittedName>
</protein>
<dbReference type="RefSeq" id="WP_204501824.1">
    <property type="nucleotide sequence ID" value="NZ_JAFBDR010000027.1"/>
</dbReference>